<dbReference type="Proteomes" id="UP000606194">
    <property type="component" value="Unassembled WGS sequence"/>
</dbReference>
<dbReference type="AlphaFoldDB" id="A0A918L3V1"/>
<protein>
    <recommendedName>
        <fullName evidence="5">Integral membrane protein</fullName>
    </recommendedName>
</protein>
<reference evidence="3" key="2">
    <citation type="submission" date="2020-09" db="EMBL/GenBank/DDBJ databases">
        <authorList>
            <person name="Sun Q."/>
            <person name="Ohkuma M."/>
        </authorList>
    </citation>
    <scope>NUCLEOTIDE SEQUENCE</scope>
    <source>
        <strain evidence="3">JCM 4386</strain>
    </source>
</reference>
<keyword evidence="2" id="KW-1133">Transmembrane helix</keyword>
<reference evidence="3" key="1">
    <citation type="journal article" date="2014" name="Int. J. Syst. Evol. Microbiol.">
        <title>Complete genome sequence of Corynebacterium casei LMG S-19264T (=DSM 44701T), isolated from a smear-ripened cheese.</title>
        <authorList>
            <consortium name="US DOE Joint Genome Institute (JGI-PGF)"/>
            <person name="Walter F."/>
            <person name="Albersmeier A."/>
            <person name="Kalinowski J."/>
            <person name="Ruckert C."/>
        </authorList>
    </citation>
    <scope>NUCLEOTIDE SEQUENCE</scope>
    <source>
        <strain evidence="3">JCM 4386</strain>
    </source>
</reference>
<keyword evidence="4" id="KW-1185">Reference proteome</keyword>
<organism evidence="3 4">
    <name type="scientific">Streptomyces humidus</name>
    <dbReference type="NCBI Taxonomy" id="52259"/>
    <lineage>
        <taxon>Bacteria</taxon>
        <taxon>Bacillati</taxon>
        <taxon>Actinomycetota</taxon>
        <taxon>Actinomycetes</taxon>
        <taxon>Kitasatosporales</taxon>
        <taxon>Streptomycetaceae</taxon>
        <taxon>Streptomyces</taxon>
    </lineage>
</organism>
<feature type="region of interest" description="Disordered" evidence="1">
    <location>
        <begin position="236"/>
        <end position="256"/>
    </location>
</feature>
<accession>A0A918L3V1</accession>
<feature type="transmembrane region" description="Helical" evidence="2">
    <location>
        <begin position="12"/>
        <end position="32"/>
    </location>
</feature>
<evidence type="ECO:0000313" key="4">
    <source>
        <dbReference type="Proteomes" id="UP000606194"/>
    </source>
</evidence>
<dbReference type="RefSeq" id="WP_229878134.1">
    <property type="nucleotide sequence ID" value="NZ_BMTL01000013.1"/>
</dbReference>
<evidence type="ECO:0000256" key="2">
    <source>
        <dbReference type="SAM" id="Phobius"/>
    </source>
</evidence>
<feature type="transmembrane region" description="Helical" evidence="2">
    <location>
        <begin position="38"/>
        <end position="57"/>
    </location>
</feature>
<dbReference type="EMBL" id="BMTL01000013">
    <property type="protein sequence ID" value="GGR92579.1"/>
    <property type="molecule type" value="Genomic_DNA"/>
</dbReference>
<feature type="transmembrane region" description="Helical" evidence="2">
    <location>
        <begin position="64"/>
        <end position="82"/>
    </location>
</feature>
<comment type="caution">
    <text evidence="3">The sequence shown here is derived from an EMBL/GenBank/DDBJ whole genome shotgun (WGS) entry which is preliminary data.</text>
</comment>
<evidence type="ECO:0000256" key="1">
    <source>
        <dbReference type="SAM" id="MobiDB-lite"/>
    </source>
</evidence>
<evidence type="ECO:0008006" key="5">
    <source>
        <dbReference type="Google" id="ProtNLM"/>
    </source>
</evidence>
<proteinExistence type="predicted"/>
<sequence>MQNREGARAPRLLRAGVFAAVCVVTTALGHAVMSGDVLPWWTLGSALAGTAWGAWWLTGGERGAAAVVGATVVAQGLLHLLFDLAHVLVRGRAGLPPVGQAPGMDHGIMFSHSGMAVHMDHSDAGLSLGHAGTPGAPFAALLESVVAQQGSGGMYLAHLSAAVVCGLWLWRGEAAAHQVGRALAVVLFAPLRRICRVLAHPALDRRAPSVCAAMTEGETARTAPVLLRHAVVRRGPPSAGSAVVRPPAGPLPVVRP</sequence>
<keyword evidence="2" id="KW-0472">Membrane</keyword>
<keyword evidence="2" id="KW-0812">Transmembrane</keyword>
<evidence type="ECO:0000313" key="3">
    <source>
        <dbReference type="EMBL" id="GGR92579.1"/>
    </source>
</evidence>
<name>A0A918L3V1_9ACTN</name>
<feature type="compositionally biased region" description="Pro residues" evidence="1">
    <location>
        <begin position="247"/>
        <end position="256"/>
    </location>
</feature>
<gene>
    <name evidence="3" type="ORF">GCM10010269_34490</name>
</gene>